<comment type="caution">
    <text evidence="1">The sequence shown here is derived from an EMBL/GenBank/DDBJ whole genome shotgun (WGS) entry which is preliminary data.</text>
</comment>
<dbReference type="Proteomes" id="UP000265520">
    <property type="component" value="Unassembled WGS sequence"/>
</dbReference>
<reference evidence="1 2" key="1">
    <citation type="journal article" date="2018" name="Front. Plant Sci.">
        <title>Red Clover (Trifolium pratense) and Zigzag Clover (T. medium) - A Picture of Genomic Similarities and Differences.</title>
        <authorList>
            <person name="Dluhosova J."/>
            <person name="Istvanek J."/>
            <person name="Nedelnik J."/>
            <person name="Repkova J."/>
        </authorList>
    </citation>
    <scope>NUCLEOTIDE SEQUENCE [LARGE SCALE GENOMIC DNA]</scope>
    <source>
        <strain evidence="2">cv. 10/8</strain>
        <tissue evidence="1">Leaf</tissue>
    </source>
</reference>
<name>A0A392VQL3_9FABA</name>
<sequence>SSTGLVELWEDGPLLKDMNAHIVSVTKLH</sequence>
<feature type="non-terminal residue" evidence="1">
    <location>
        <position position="1"/>
    </location>
</feature>
<evidence type="ECO:0000313" key="2">
    <source>
        <dbReference type="Proteomes" id="UP000265520"/>
    </source>
</evidence>
<dbReference type="EMBL" id="LXQA011237149">
    <property type="protein sequence ID" value="MCI90177.1"/>
    <property type="molecule type" value="Genomic_DNA"/>
</dbReference>
<dbReference type="AlphaFoldDB" id="A0A392VQL3"/>
<proteinExistence type="predicted"/>
<organism evidence="1 2">
    <name type="scientific">Trifolium medium</name>
    <dbReference type="NCBI Taxonomy" id="97028"/>
    <lineage>
        <taxon>Eukaryota</taxon>
        <taxon>Viridiplantae</taxon>
        <taxon>Streptophyta</taxon>
        <taxon>Embryophyta</taxon>
        <taxon>Tracheophyta</taxon>
        <taxon>Spermatophyta</taxon>
        <taxon>Magnoliopsida</taxon>
        <taxon>eudicotyledons</taxon>
        <taxon>Gunneridae</taxon>
        <taxon>Pentapetalae</taxon>
        <taxon>rosids</taxon>
        <taxon>fabids</taxon>
        <taxon>Fabales</taxon>
        <taxon>Fabaceae</taxon>
        <taxon>Papilionoideae</taxon>
        <taxon>50 kb inversion clade</taxon>
        <taxon>NPAAA clade</taxon>
        <taxon>Hologalegina</taxon>
        <taxon>IRL clade</taxon>
        <taxon>Trifolieae</taxon>
        <taxon>Trifolium</taxon>
    </lineage>
</organism>
<evidence type="ECO:0000313" key="1">
    <source>
        <dbReference type="EMBL" id="MCI90177.1"/>
    </source>
</evidence>
<accession>A0A392VQL3</accession>
<protein>
    <submittedName>
        <fullName evidence="1">Uncharacterized protein</fullName>
    </submittedName>
</protein>
<keyword evidence="2" id="KW-1185">Reference proteome</keyword>